<dbReference type="EMBL" id="MU003775">
    <property type="protein sequence ID" value="KAF2723646.1"/>
    <property type="molecule type" value="Genomic_DNA"/>
</dbReference>
<evidence type="ECO:0000256" key="1">
    <source>
        <dbReference type="SAM" id="Phobius"/>
    </source>
</evidence>
<proteinExistence type="predicted"/>
<reference evidence="2" key="1">
    <citation type="journal article" date="2020" name="Stud. Mycol.">
        <title>101 Dothideomycetes genomes: a test case for predicting lifestyles and emergence of pathogens.</title>
        <authorList>
            <person name="Haridas S."/>
            <person name="Albert R."/>
            <person name="Binder M."/>
            <person name="Bloem J."/>
            <person name="Labutti K."/>
            <person name="Salamov A."/>
            <person name="Andreopoulos B."/>
            <person name="Baker S."/>
            <person name="Barry K."/>
            <person name="Bills G."/>
            <person name="Bluhm B."/>
            <person name="Cannon C."/>
            <person name="Castanera R."/>
            <person name="Culley D."/>
            <person name="Daum C."/>
            <person name="Ezra D."/>
            <person name="Gonzalez J."/>
            <person name="Henrissat B."/>
            <person name="Kuo A."/>
            <person name="Liang C."/>
            <person name="Lipzen A."/>
            <person name="Lutzoni F."/>
            <person name="Magnuson J."/>
            <person name="Mondo S."/>
            <person name="Nolan M."/>
            <person name="Ohm R."/>
            <person name="Pangilinan J."/>
            <person name="Park H.-J."/>
            <person name="Ramirez L."/>
            <person name="Alfaro M."/>
            <person name="Sun H."/>
            <person name="Tritt A."/>
            <person name="Yoshinaga Y."/>
            <person name="Zwiers L.-H."/>
            <person name="Turgeon B."/>
            <person name="Goodwin S."/>
            <person name="Spatafora J."/>
            <person name="Crous P."/>
            <person name="Grigoriev I."/>
        </authorList>
    </citation>
    <scope>NUCLEOTIDE SEQUENCE</scope>
    <source>
        <strain evidence="2">CBS 116435</strain>
    </source>
</reference>
<gene>
    <name evidence="2" type="ORF">K431DRAFT_310744</name>
</gene>
<keyword evidence="1" id="KW-0812">Transmembrane</keyword>
<accession>A0A9P4USG8</accession>
<organism evidence="2 3">
    <name type="scientific">Polychaeton citri CBS 116435</name>
    <dbReference type="NCBI Taxonomy" id="1314669"/>
    <lineage>
        <taxon>Eukaryota</taxon>
        <taxon>Fungi</taxon>
        <taxon>Dikarya</taxon>
        <taxon>Ascomycota</taxon>
        <taxon>Pezizomycotina</taxon>
        <taxon>Dothideomycetes</taxon>
        <taxon>Dothideomycetidae</taxon>
        <taxon>Capnodiales</taxon>
        <taxon>Capnodiaceae</taxon>
        <taxon>Polychaeton</taxon>
    </lineage>
</organism>
<keyword evidence="3" id="KW-1185">Reference proteome</keyword>
<feature type="transmembrane region" description="Helical" evidence="1">
    <location>
        <begin position="63"/>
        <end position="84"/>
    </location>
</feature>
<dbReference type="AlphaFoldDB" id="A0A9P4USG8"/>
<evidence type="ECO:0000313" key="3">
    <source>
        <dbReference type="Proteomes" id="UP000799441"/>
    </source>
</evidence>
<feature type="transmembrane region" description="Helical" evidence="1">
    <location>
        <begin position="532"/>
        <end position="556"/>
    </location>
</feature>
<dbReference type="Proteomes" id="UP000799441">
    <property type="component" value="Unassembled WGS sequence"/>
</dbReference>
<keyword evidence="1" id="KW-0472">Membrane</keyword>
<comment type="caution">
    <text evidence="2">The sequence shown here is derived from an EMBL/GenBank/DDBJ whole genome shotgun (WGS) entry which is preliminary data.</text>
</comment>
<sequence>MSSPIDTGIRCRPTAGSSNWEAALEGSRGLLLDNLKPTGEPADAPADEPAGEPTSALSIDNGVWIALVCSLLALAVAIVTITVNTIAWRLRYTKQIVVVGFLLGIMNICMMKVLPSLFLRCEARCGQSTLQNYEAILRNTPLASKVSWGWRVALVLTLALPLGLSVVYKLYNNGRATITISPDHVQYTDSFGMFSPPGVQPLGFESGTILMYNITMAFMKASTNQTAPRDRQSAQLLDEKDEVKFPDKTPQAYGFNTLLLNATASALLDVPRPDWISAIQSSLSAYDHWEFSAAVLATVASRNGTVDAHRNEDVGSPFWSQIFHNGNGGKGDIEYKFFGPGLWQGFLANYLTTASSRQPDGAWCILSQQKSNDSTDFIQGAQLWDISRQYCQGRWRITQSDMRLLDGTCNPEDRPSNIPSNQMANLVLTQTGASLFLSNIFAPALAELLLFFGEDWSSRTWGWPTMAVSMASMYWSRIAVVIGPGSPHWGGNNSFAAGLISTGLTDNNTTDGLLYNRPVEITSTRRVLEKSLILYLVLAVQPLITILAFFASVTLLRRMPVGWGFGMTAILAGADRESTAVLRGAGFSGTLDRPVHLVIFPDETSDGGPRVLYNLSNLKPPKVNRISPTTSYL</sequence>
<dbReference type="OrthoDB" id="5420013at2759"/>
<keyword evidence="1" id="KW-1133">Transmembrane helix</keyword>
<feature type="transmembrane region" description="Helical" evidence="1">
    <location>
        <begin position="148"/>
        <end position="171"/>
    </location>
</feature>
<feature type="transmembrane region" description="Helical" evidence="1">
    <location>
        <begin position="96"/>
        <end position="114"/>
    </location>
</feature>
<name>A0A9P4USG8_9PEZI</name>
<protein>
    <submittedName>
        <fullName evidence="2">Uncharacterized protein</fullName>
    </submittedName>
</protein>
<evidence type="ECO:0000313" key="2">
    <source>
        <dbReference type="EMBL" id="KAF2723646.1"/>
    </source>
</evidence>